<evidence type="ECO:0000256" key="2">
    <source>
        <dbReference type="ARBA" id="ARBA00022857"/>
    </source>
</evidence>
<dbReference type="PRINTS" id="PR00080">
    <property type="entry name" value="SDRFAMILY"/>
</dbReference>
<protein>
    <submittedName>
        <fullName evidence="5">Short-subunit dehydrogenase</fullName>
    </submittedName>
</protein>
<dbReference type="SUPFAM" id="SSF51735">
    <property type="entry name" value="NAD(P)-binding Rossmann-fold domains"/>
    <property type="match status" value="1"/>
</dbReference>
<dbReference type="PANTHER" id="PTHR43391">
    <property type="entry name" value="RETINOL DEHYDROGENASE-RELATED"/>
    <property type="match status" value="1"/>
</dbReference>
<dbReference type="Proteomes" id="UP000245880">
    <property type="component" value="Unassembled WGS sequence"/>
</dbReference>
<keyword evidence="6" id="KW-1185">Reference proteome</keyword>
<dbReference type="Pfam" id="PF00106">
    <property type="entry name" value="adh_short"/>
    <property type="match status" value="1"/>
</dbReference>
<dbReference type="EMBL" id="QGDT01000002">
    <property type="protein sequence ID" value="PWJ59690.1"/>
    <property type="molecule type" value="Genomic_DNA"/>
</dbReference>
<evidence type="ECO:0000256" key="1">
    <source>
        <dbReference type="ARBA" id="ARBA00006484"/>
    </source>
</evidence>
<evidence type="ECO:0000256" key="4">
    <source>
        <dbReference type="RuleBase" id="RU000363"/>
    </source>
</evidence>
<dbReference type="GO" id="GO:0016491">
    <property type="term" value="F:oxidoreductase activity"/>
    <property type="evidence" value="ECO:0007669"/>
    <property type="project" value="UniProtKB-KW"/>
</dbReference>
<proteinExistence type="inferred from homology"/>
<dbReference type="InterPro" id="IPR020904">
    <property type="entry name" value="Sc_DH/Rdtase_CS"/>
</dbReference>
<dbReference type="InterPro" id="IPR002347">
    <property type="entry name" value="SDR_fam"/>
</dbReference>
<organism evidence="5 6">
    <name type="scientific">Dyadobacter jejuensis</name>
    <dbReference type="NCBI Taxonomy" id="1082580"/>
    <lineage>
        <taxon>Bacteria</taxon>
        <taxon>Pseudomonadati</taxon>
        <taxon>Bacteroidota</taxon>
        <taxon>Cytophagia</taxon>
        <taxon>Cytophagales</taxon>
        <taxon>Spirosomataceae</taxon>
        <taxon>Dyadobacter</taxon>
    </lineage>
</organism>
<dbReference type="AlphaFoldDB" id="A0A316AS74"/>
<dbReference type="PRINTS" id="PR00081">
    <property type="entry name" value="GDHRDH"/>
</dbReference>
<name>A0A316AS74_9BACT</name>
<dbReference type="CDD" id="cd05374">
    <property type="entry name" value="17beta-HSD-like_SDR_c"/>
    <property type="match status" value="1"/>
</dbReference>
<dbReference type="InterPro" id="IPR036291">
    <property type="entry name" value="NAD(P)-bd_dom_sf"/>
</dbReference>
<sequence>MMTKKNVLITGTSTGVGLEAAILFAQKGYKVYATMRNLGKGEALKQKIMEGNLDITLLPLDVTLPASITATVQTIIDEDGKIDILVNNAGAGFAKTTEQASEAEIRWVTEVNYLGVVFCTQAVLPYMRKQKSGQIISVTSVGGLVGQPFNELYCGAKFAVEGYMESLATYVSKAFNIKISTVEPGGIATEFMTSAVGKTMENGQLASGEYLPIFEKYLAKNQERAQESDHQVYQTGREVAEVIWTVAENENPPFRIRTSEWAEDFSRLKTQADPDGTKLINQIIDHLL</sequence>
<reference evidence="5 6" key="1">
    <citation type="submission" date="2018-03" db="EMBL/GenBank/DDBJ databases">
        <title>Genomic Encyclopedia of Archaeal and Bacterial Type Strains, Phase II (KMG-II): from individual species to whole genera.</title>
        <authorList>
            <person name="Goeker M."/>
        </authorList>
    </citation>
    <scope>NUCLEOTIDE SEQUENCE [LARGE SCALE GENOMIC DNA]</scope>
    <source>
        <strain evidence="5 6">DSM 100346</strain>
    </source>
</reference>
<keyword evidence="3" id="KW-0560">Oxidoreductase</keyword>
<dbReference type="RefSeq" id="WP_211319982.1">
    <property type="nucleotide sequence ID" value="NZ_QGDT01000002.1"/>
</dbReference>
<comment type="caution">
    <text evidence="5">The sequence shown here is derived from an EMBL/GenBank/DDBJ whole genome shotgun (WGS) entry which is preliminary data.</text>
</comment>
<dbReference type="Gene3D" id="3.40.50.720">
    <property type="entry name" value="NAD(P)-binding Rossmann-like Domain"/>
    <property type="match status" value="1"/>
</dbReference>
<keyword evidence="2" id="KW-0521">NADP</keyword>
<evidence type="ECO:0000313" key="5">
    <source>
        <dbReference type="EMBL" id="PWJ59690.1"/>
    </source>
</evidence>
<dbReference type="PROSITE" id="PS00061">
    <property type="entry name" value="ADH_SHORT"/>
    <property type="match status" value="1"/>
</dbReference>
<dbReference type="PANTHER" id="PTHR43391:SF14">
    <property type="entry name" value="DEHYDROGENASE_REDUCTASE SDR FAMILY PROTEIN 7-LIKE"/>
    <property type="match status" value="1"/>
</dbReference>
<gene>
    <name evidence="5" type="ORF">CLV98_102525</name>
</gene>
<comment type="similarity">
    <text evidence="1 4">Belongs to the short-chain dehydrogenases/reductases (SDR) family.</text>
</comment>
<evidence type="ECO:0000313" key="6">
    <source>
        <dbReference type="Proteomes" id="UP000245880"/>
    </source>
</evidence>
<evidence type="ECO:0000256" key="3">
    <source>
        <dbReference type="ARBA" id="ARBA00023002"/>
    </source>
</evidence>
<accession>A0A316AS74</accession>